<protein>
    <submittedName>
        <fullName evidence="3">Uncharacterized protein</fullName>
    </submittedName>
</protein>
<evidence type="ECO:0000313" key="3">
    <source>
        <dbReference type="EMBL" id="KAA8877344.1"/>
    </source>
</evidence>
<keyword evidence="2" id="KW-0812">Transmembrane</keyword>
<reference evidence="3 4" key="1">
    <citation type="submission" date="2019-09" db="EMBL/GenBank/DDBJ databases">
        <authorList>
            <person name="Wang X."/>
        </authorList>
    </citation>
    <scope>NUCLEOTIDE SEQUENCE [LARGE SCALE GENOMIC DNA]</scope>
    <source>
        <strain evidence="3 4">CICC 11023</strain>
    </source>
</reference>
<dbReference type="Proteomes" id="UP000323876">
    <property type="component" value="Unassembled WGS sequence"/>
</dbReference>
<sequence>MTDTSSAEADALRHVTLRQRLAVAVEYGWRIEKDTDSNATLTGAGHKPCAQAAVVVVLAVVAIAWRSTGRRRPDLTQADGDASGQMATQP</sequence>
<keyword evidence="2" id="KW-1133">Transmembrane helix</keyword>
<evidence type="ECO:0000313" key="4">
    <source>
        <dbReference type="Proteomes" id="UP000323876"/>
    </source>
</evidence>
<feature type="region of interest" description="Disordered" evidence="1">
    <location>
        <begin position="71"/>
        <end position="90"/>
    </location>
</feature>
<name>A0A5N0DMS7_9NOCA</name>
<feature type="transmembrane region" description="Helical" evidence="2">
    <location>
        <begin position="50"/>
        <end position="67"/>
    </location>
</feature>
<comment type="caution">
    <text evidence="3">The sequence shown here is derived from an EMBL/GenBank/DDBJ whole genome shotgun (WGS) entry which is preliminary data.</text>
</comment>
<keyword evidence="4" id="KW-1185">Reference proteome</keyword>
<keyword evidence="2" id="KW-0472">Membrane</keyword>
<evidence type="ECO:0000256" key="2">
    <source>
        <dbReference type="SAM" id="Phobius"/>
    </source>
</evidence>
<dbReference type="EMBL" id="VXLC01000051">
    <property type="protein sequence ID" value="KAA8877344.1"/>
    <property type="molecule type" value="Genomic_DNA"/>
</dbReference>
<accession>A0A5N0DMS7</accession>
<organism evidence="3 4">
    <name type="scientific">Nocardia colli</name>
    <dbReference type="NCBI Taxonomy" id="2545717"/>
    <lineage>
        <taxon>Bacteria</taxon>
        <taxon>Bacillati</taxon>
        <taxon>Actinomycetota</taxon>
        <taxon>Actinomycetes</taxon>
        <taxon>Mycobacteriales</taxon>
        <taxon>Nocardiaceae</taxon>
        <taxon>Nocardia</taxon>
    </lineage>
</organism>
<proteinExistence type="predicted"/>
<evidence type="ECO:0000256" key="1">
    <source>
        <dbReference type="SAM" id="MobiDB-lite"/>
    </source>
</evidence>
<gene>
    <name evidence="3" type="ORF">F3087_45050</name>
</gene>
<dbReference type="RefSeq" id="WP_150408354.1">
    <property type="nucleotide sequence ID" value="NZ_VXLC01000051.1"/>
</dbReference>
<dbReference type="AlphaFoldDB" id="A0A5N0DMS7"/>